<dbReference type="AlphaFoldDB" id="A0A8H6HY22"/>
<dbReference type="OrthoDB" id="10486385at2759"/>
<evidence type="ECO:0000256" key="1">
    <source>
        <dbReference type="SAM" id="Phobius"/>
    </source>
</evidence>
<dbReference type="InterPro" id="IPR045340">
    <property type="entry name" value="DUF6533"/>
</dbReference>
<dbReference type="Pfam" id="PF20151">
    <property type="entry name" value="DUF6533"/>
    <property type="match status" value="1"/>
</dbReference>
<proteinExistence type="predicted"/>
<gene>
    <name evidence="3" type="ORF">DFP72DRAFT_900759</name>
</gene>
<accession>A0A8H6HY22</accession>
<comment type="caution">
    <text evidence="3">The sequence shown here is derived from an EMBL/GenBank/DDBJ whole genome shotgun (WGS) entry which is preliminary data.</text>
</comment>
<evidence type="ECO:0000259" key="2">
    <source>
        <dbReference type="Pfam" id="PF20151"/>
    </source>
</evidence>
<dbReference type="EMBL" id="JACGCI010000037">
    <property type="protein sequence ID" value="KAF6753886.1"/>
    <property type="molecule type" value="Genomic_DNA"/>
</dbReference>
<feature type="transmembrane region" description="Helical" evidence="1">
    <location>
        <begin position="152"/>
        <end position="175"/>
    </location>
</feature>
<feature type="transmembrane region" description="Helical" evidence="1">
    <location>
        <begin position="195"/>
        <end position="214"/>
    </location>
</feature>
<feature type="transmembrane region" description="Helical" evidence="1">
    <location>
        <begin position="28"/>
        <end position="49"/>
    </location>
</feature>
<dbReference type="Proteomes" id="UP000521943">
    <property type="component" value="Unassembled WGS sequence"/>
</dbReference>
<keyword evidence="1" id="KW-0812">Transmembrane</keyword>
<feature type="transmembrane region" description="Helical" evidence="1">
    <location>
        <begin position="97"/>
        <end position="118"/>
    </location>
</feature>
<keyword evidence="4" id="KW-1185">Reference proteome</keyword>
<protein>
    <recommendedName>
        <fullName evidence="2">DUF6533 domain-containing protein</fullName>
    </recommendedName>
</protein>
<evidence type="ECO:0000313" key="4">
    <source>
        <dbReference type="Proteomes" id="UP000521943"/>
    </source>
</evidence>
<keyword evidence="1" id="KW-0472">Membrane</keyword>
<evidence type="ECO:0000313" key="3">
    <source>
        <dbReference type="EMBL" id="KAF6753886.1"/>
    </source>
</evidence>
<organism evidence="3 4">
    <name type="scientific">Ephemerocybe angulata</name>
    <dbReference type="NCBI Taxonomy" id="980116"/>
    <lineage>
        <taxon>Eukaryota</taxon>
        <taxon>Fungi</taxon>
        <taxon>Dikarya</taxon>
        <taxon>Basidiomycota</taxon>
        <taxon>Agaricomycotina</taxon>
        <taxon>Agaricomycetes</taxon>
        <taxon>Agaricomycetidae</taxon>
        <taxon>Agaricales</taxon>
        <taxon>Agaricineae</taxon>
        <taxon>Psathyrellaceae</taxon>
        <taxon>Ephemerocybe</taxon>
    </lineage>
</organism>
<feature type="domain" description="DUF6533" evidence="2">
    <location>
        <begin position="2"/>
        <end position="36"/>
    </location>
</feature>
<name>A0A8H6HY22_9AGAR</name>
<reference evidence="3 4" key="1">
    <citation type="submission" date="2020-07" db="EMBL/GenBank/DDBJ databases">
        <title>Comparative genomics of pyrophilous fungi reveals a link between fire events and developmental genes.</title>
        <authorList>
            <consortium name="DOE Joint Genome Institute"/>
            <person name="Steindorff A.S."/>
            <person name="Carver A."/>
            <person name="Calhoun S."/>
            <person name="Stillman K."/>
            <person name="Liu H."/>
            <person name="Lipzen A."/>
            <person name="Pangilinan J."/>
            <person name="Labutti K."/>
            <person name="Bruns T.D."/>
            <person name="Grigoriev I.V."/>
        </authorList>
    </citation>
    <scope>NUCLEOTIDE SEQUENCE [LARGE SCALE GENOMIC DNA]</scope>
    <source>
        <strain evidence="3 4">CBS 144469</strain>
    </source>
</reference>
<feature type="transmembrane region" description="Helical" evidence="1">
    <location>
        <begin position="69"/>
        <end position="90"/>
    </location>
</feature>
<keyword evidence="1" id="KW-1133">Transmembrane helix</keyword>
<sequence>MLLYYYMTTFSEEVDLIWPQPRWKLGKLLYLGSRYFNVVSIGLNIAGTLPTNLKLTDQGCTVLSLLRMQIGSLALHFTKAVFYLCTYALLGGTQRYLRILIFAFLVQFIALQILNWYINLAGSVGTGSKLHSQLGYACVWKEPSDNATYRKLYSAASLISFIVASISFLAGLLTFLVRYQRTNNGLIRAIRREGIYFYVFALVANLLSALRYFVSSKDSTADTVLGCFNLLGRYLVPIFSDRLLLYIQRLEGSTIDDELSRIIFKPIDYSIDTDPDESDYDEKRDVERPCHDIHLIGEGKRVADRSGVRGKSVYSIV</sequence>